<reference evidence="15 16" key="2">
    <citation type="submission" date="2018-08" db="EMBL/GenBank/DDBJ databases">
        <title>A genome reference for cultivated species of the human gut microbiota.</title>
        <authorList>
            <person name="Zou Y."/>
            <person name="Xue W."/>
            <person name="Luo G."/>
        </authorList>
    </citation>
    <scope>NUCLEOTIDE SEQUENCE [LARGE SCALE GENOMIC DNA]</scope>
    <source>
        <strain evidence="9 16">AF24-29LB</strain>
        <strain evidence="12 15">AM16-49B</strain>
        <strain evidence="11 18">AM31-16AC</strain>
        <strain evidence="10 17">OF02-6LB</strain>
    </source>
</reference>
<evidence type="ECO:0000313" key="16">
    <source>
        <dbReference type="Proteomes" id="UP000284205"/>
    </source>
</evidence>
<dbReference type="Pfam" id="PF00754">
    <property type="entry name" value="F5_F8_type_C"/>
    <property type="match status" value="1"/>
</dbReference>
<reference evidence="19 20" key="3">
    <citation type="journal article" date="2019" name="Nat. Med.">
        <title>A library of human gut bacterial isolates paired with longitudinal multiomics data enables mechanistic microbiome research.</title>
        <authorList>
            <person name="Poyet M."/>
            <person name="Groussin M."/>
            <person name="Gibbons S.M."/>
            <person name="Avila-Pacheco J."/>
            <person name="Jiang X."/>
            <person name="Kearney S.M."/>
            <person name="Perrotta A.R."/>
            <person name="Berdy B."/>
            <person name="Zhao S."/>
            <person name="Lieberman T.D."/>
            <person name="Swanson P.K."/>
            <person name="Smith M."/>
            <person name="Roesemann S."/>
            <person name="Alexander J.E."/>
            <person name="Rich S.A."/>
            <person name="Livny J."/>
            <person name="Vlamakis H."/>
            <person name="Clish C."/>
            <person name="Bullock K."/>
            <person name="Deik A."/>
            <person name="Scott J."/>
            <person name="Pierce K.A."/>
            <person name="Xavier R.J."/>
            <person name="Alm E.J."/>
        </authorList>
    </citation>
    <scope>NUCLEOTIDE SEQUENCE [LARGE SCALE GENOMIC DNA]</scope>
    <source>
        <strain evidence="7 19">BIOML-A19</strain>
        <strain evidence="6 22">BIOML-A21</strain>
        <strain evidence="5 20">BIOML-A25</strain>
        <strain evidence="4 21">BIOML-A31</strain>
    </source>
</reference>
<organism evidence="3 14">
    <name type="scientific">Bacteroides caccae</name>
    <dbReference type="NCBI Taxonomy" id="47678"/>
    <lineage>
        <taxon>Bacteria</taxon>
        <taxon>Pseudomonadati</taxon>
        <taxon>Bacteroidota</taxon>
        <taxon>Bacteroidia</taxon>
        <taxon>Bacteroidales</taxon>
        <taxon>Bacteroidaceae</taxon>
        <taxon>Bacteroides</taxon>
    </lineage>
</organism>
<evidence type="ECO:0000313" key="10">
    <source>
        <dbReference type="EMBL" id="RGY28290.1"/>
    </source>
</evidence>
<dbReference type="EMBL" id="JAUONL010000012">
    <property type="protein sequence ID" value="MDO6358841.1"/>
    <property type="molecule type" value="Genomic_DNA"/>
</dbReference>
<dbReference type="Proteomes" id="UP000284689">
    <property type="component" value="Unassembled WGS sequence"/>
</dbReference>
<dbReference type="EMBL" id="QSJD01000004">
    <property type="protein sequence ID" value="RHD52204.1"/>
    <property type="molecule type" value="Genomic_DNA"/>
</dbReference>
<evidence type="ECO:0000313" key="13">
    <source>
        <dbReference type="Proteomes" id="UP000095657"/>
    </source>
</evidence>
<proteinExistence type="predicted"/>
<dbReference type="EMBL" id="QSCS01000005">
    <property type="protein sequence ID" value="RGY28290.1"/>
    <property type="molecule type" value="Genomic_DNA"/>
</dbReference>
<dbReference type="PROSITE" id="PS50022">
    <property type="entry name" value="FA58C_3"/>
    <property type="match status" value="1"/>
</dbReference>
<evidence type="ECO:0000313" key="22">
    <source>
        <dbReference type="Proteomes" id="UP000491168"/>
    </source>
</evidence>
<evidence type="ECO:0000313" key="5">
    <source>
        <dbReference type="EMBL" id="KAA5481528.1"/>
    </source>
</evidence>
<name>A0A174W124_9BACE</name>
<dbReference type="InterPro" id="IPR000421">
    <property type="entry name" value="FA58C"/>
</dbReference>
<evidence type="ECO:0000313" key="2">
    <source>
        <dbReference type="EMBL" id="CUO71824.1"/>
    </source>
</evidence>
<evidence type="ECO:0000259" key="1">
    <source>
        <dbReference type="PROSITE" id="PS50022"/>
    </source>
</evidence>
<evidence type="ECO:0000313" key="14">
    <source>
        <dbReference type="Proteomes" id="UP000095725"/>
    </source>
</evidence>
<dbReference type="EMBL" id="VVYP01000017">
    <property type="protein sequence ID" value="KAA5462510.1"/>
    <property type="molecule type" value="Genomic_DNA"/>
</dbReference>
<evidence type="ECO:0000313" key="11">
    <source>
        <dbReference type="EMBL" id="RHD52204.1"/>
    </source>
</evidence>
<evidence type="ECO:0000313" key="6">
    <source>
        <dbReference type="EMBL" id="KAA5495750.1"/>
    </source>
</evidence>
<dbReference type="EMBL" id="VVYJ01000001">
    <property type="protein sequence ID" value="KAA5481528.1"/>
    <property type="molecule type" value="Genomic_DNA"/>
</dbReference>
<gene>
    <name evidence="12" type="ORF">DW190_09015</name>
    <name evidence="11" type="ORF">DW794_04300</name>
    <name evidence="9" type="ORF">DWY26_04490</name>
    <name evidence="10" type="ORF">DXA49_04395</name>
    <name evidence="2" type="ORF">ERS852494_00602</name>
    <name evidence="3" type="ORF">ERS852558_02940</name>
    <name evidence="7" type="ORF">F2Y31_02920</name>
    <name evidence="6" type="ORF">F2Y35_00470</name>
    <name evidence="4" type="ORF">F2Y36_14080</name>
    <name evidence="5" type="ORF">F2Y39_02525</name>
    <name evidence="8" type="ORF">Q4469_14270</name>
</gene>
<evidence type="ECO:0000313" key="4">
    <source>
        <dbReference type="EMBL" id="KAA5462510.1"/>
    </source>
</evidence>
<accession>A0A174W124</accession>
<dbReference type="RefSeq" id="WP_005678960.1">
    <property type="nucleotide sequence ID" value="NZ_CABMOQ010000018.1"/>
</dbReference>
<dbReference type="EMBL" id="CZBL01000012">
    <property type="protein sequence ID" value="CUQ38158.1"/>
    <property type="molecule type" value="Genomic_DNA"/>
</dbReference>
<dbReference type="EMBL" id="QRKD01000006">
    <property type="protein sequence ID" value="RHH91241.1"/>
    <property type="molecule type" value="Genomic_DNA"/>
</dbReference>
<dbReference type="Proteomes" id="UP000095725">
    <property type="component" value="Unassembled WGS sequence"/>
</dbReference>
<evidence type="ECO:0000313" key="9">
    <source>
        <dbReference type="EMBL" id="RGR73196.1"/>
    </source>
</evidence>
<feature type="domain" description="F5/8 type C" evidence="1">
    <location>
        <begin position="175"/>
        <end position="281"/>
    </location>
</feature>
<dbReference type="EMBL" id="VVYD01000001">
    <property type="protein sequence ID" value="KAA5504196.1"/>
    <property type="molecule type" value="Genomic_DNA"/>
</dbReference>
<evidence type="ECO:0000313" key="7">
    <source>
        <dbReference type="EMBL" id="KAA5504196.1"/>
    </source>
</evidence>
<evidence type="ECO:0000313" key="3">
    <source>
        <dbReference type="EMBL" id="CUQ38158.1"/>
    </source>
</evidence>
<dbReference type="Proteomes" id="UP000427825">
    <property type="component" value="Unassembled WGS sequence"/>
</dbReference>
<dbReference type="PROSITE" id="PS51257">
    <property type="entry name" value="PROKAR_LIPOPROTEIN"/>
    <property type="match status" value="1"/>
</dbReference>
<evidence type="ECO:0000313" key="21">
    <source>
        <dbReference type="Proteomes" id="UP000475905"/>
    </source>
</evidence>
<dbReference type="EMBL" id="VVYF01000001">
    <property type="protein sequence ID" value="KAA5495750.1"/>
    <property type="molecule type" value="Genomic_DNA"/>
</dbReference>
<dbReference type="Proteomes" id="UP000284431">
    <property type="component" value="Unassembled WGS sequence"/>
</dbReference>
<dbReference type="Proteomes" id="UP000095657">
    <property type="component" value="Unassembled WGS sequence"/>
</dbReference>
<evidence type="ECO:0000313" key="19">
    <source>
        <dbReference type="Proteomes" id="UP000368418"/>
    </source>
</evidence>
<dbReference type="SUPFAM" id="SSF49785">
    <property type="entry name" value="Galactose-binding domain-like"/>
    <property type="match status" value="1"/>
</dbReference>
<evidence type="ECO:0000313" key="15">
    <source>
        <dbReference type="Proteomes" id="UP000283512"/>
    </source>
</evidence>
<dbReference type="EMBL" id="QRUO01000003">
    <property type="protein sequence ID" value="RGR73196.1"/>
    <property type="molecule type" value="Genomic_DNA"/>
</dbReference>
<evidence type="ECO:0000313" key="17">
    <source>
        <dbReference type="Proteomes" id="UP000284431"/>
    </source>
</evidence>
<evidence type="ECO:0000313" key="8">
    <source>
        <dbReference type="EMBL" id="MDO6358841.1"/>
    </source>
</evidence>
<protein>
    <submittedName>
        <fullName evidence="4">Carbohydrate-binding protein</fullName>
    </submittedName>
    <submittedName>
        <fullName evidence="3">Coagulation factor 5/8 type domain protein</fullName>
    </submittedName>
    <submittedName>
        <fullName evidence="8">Discoidin domain-containing protein</fullName>
    </submittedName>
</protein>
<dbReference type="Proteomes" id="UP000491168">
    <property type="component" value="Unassembled WGS sequence"/>
</dbReference>
<evidence type="ECO:0000313" key="12">
    <source>
        <dbReference type="EMBL" id="RHH91241.1"/>
    </source>
</evidence>
<dbReference type="EMBL" id="CZAI01000001">
    <property type="protein sequence ID" value="CUO71824.1"/>
    <property type="molecule type" value="Genomic_DNA"/>
</dbReference>
<evidence type="ECO:0000313" key="20">
    <source>
        <dbReference type="Proteomes" id="UP000427825"/>
    </source>
</evidence>
<reference evidence="8" key="4">
    <citation type="submission" date="2023-07" db="EMBL/GenBank/DDBJ databases">
        <title>Whole Genome Sequencing of Colonoscopy isolates.</title>
        <authorList>
            <person name="Surve S.V."/>
            <person name="Valls R.A."/>
            <person name="Barrak K.E."/>
            <person name="Gardner T.B."/>
            <person name="O'Toole G.A."/>
        </authorList>
    </citation>
    <scope>NUCLEOTIDE SEQUENCE</scope>
    <source>
        <strain evidence="8">GP0119</strain>
    </source>
</reference>
<dbReference type="KEGG" id="bcac:CGC64_05315"/>
<dbReference type="Gene3D" id="2.60.120.260">
    <property type="entry name" value="Galactose-binding domain-like"/>
    <property type="match status" value="1"/>
</dbReference>
<sequence length="297" mass="33545">MKLNVKYMIAAFALLGLVGCDKNFEEFETSGGGSPAAVELSTVVSEALPGQIKLTWKAPEGDYAYMQIRYYDPLQKKNICKIASKGTTEMLIENTRARFGDYTFYLQTFNAAHEAGAVQELKARSGAMPASYTEKSRTQVSLIVDQLSCNYPDASEGYFDRLIDGKTADPSFFHTNWHSPQVDLPHYIQIDLKEEHENFAFEYYTRDTGNTDGFPTSAELQISTDGEHWETVSTLSGLPTTRQTKYASDFVMPGKKFKYFRFNVLTSSLNKKYFHIGEIAFFDADIEKYDPETVPLD</sequence>
<dbReference type="Proteomes" id="UP000475905">
    <property type="component" value="Unassembled WGS sequence"/>
</dbReference>
<dbReference type="AlphaFoldDB" id="A0A174W124"/>
<dbReference type="Proteomes" id="UP000283512">
    <property type="component" value="Unassembled WGS sequence"/>
</dbReference>
<dbReference type="Proteomes" id="UP000368418">
    <property type="component" value="Unassembled WGS sequence"/>
</dbReference>
<dbReference type="GeneID" id="75112600"/>
<dbReference type="STRING" id="47678.ERS852494_00602"/>
<reference evidence="13 14" key="1">
    <citation type="submission" date="2015-09" db="EMBL/GenBank/DDBJ databases">
        <authorList>
            <consortium name="Pathogen Informatics"/>
        </authorList>
    </citation>
    <scope>NUCLEOTIDE SEQUENCE [LARGE SCALE GENOMIC DNA]</scope>
    <source>
        <strain evidence="2 13">2789STDY5834880</strain>
        <strain evidence="3 14">2789STDY5834946</strain>
    </source>
</reference>
<dbReference type="InterPro" id="IPR008979">
    <property type="entry name" value="Galactose-bd-like_sf"/>
</dbReference>
<evidence type="ECO:0000313" key="18">
    <source>
        <dbReference type="Proteomes" id="UP000284689"/>
    </source>
</evidence>
<dbReference type="Proteomes" id="UP000284205">
    <property type="component" value="Unassembled WGS sequence"/>
</dbReference>
<dbReference type="Proteomes" id="UP001170023">
    <property type="component" value="Unassembled WGS sequence"/>
</dbReference>